<feature type="domain" description="YCII-related" evidence="2">
    <location>
        <begin position="19"/>
        <end position="104"/>
    </location>
</feature>
<evidence type="ECO:0000259" key="2">
    <source>
        <dbReference type="Pfam" id="PF03795"/>
    </source>
</evidence>
<dbReference type="RefSeq" id="WP_394396371.1">
    <property type="nucleotide sequence ID" value="NZ_JBIGHW010000003.1"/>
</dbReference>
<comment type="similarity">
    <text evidence="1">Belongs to the YciI family.</text>
</comment>
<dbReference type="Pfam" id="PF03795">
    <property type="entry name" value="YCII"/>
    <property type="match status" value="1"/>
</dbReference>
<dbReference type="InterPro" id="IPR005545">
    <property type="entry name" value="YCII"/>
</dbReference>
<dbReference type="EMBL" id="JBIGHW010000003">
    <property type="protein sequence ID" value="MFG6440298.1"/>
    <property type="molecule type" value="Genomic_DNA"/>
</dbReference>
<evidence type="ECO:0000313" key="3">
    <source>
        <dbReference type="EMBL" id="MFG6440298.1"/>
    </source>
</evidence>
<reference evidence="3 4" key="1">
    <citation type="submission" date="2024-08" db="EMBL/GenBank/DDBJ databases">
        <authorList>
            <person name="Lu H."/>
        </authorList>
    </citation>
    <scope>NUCLEOTIDE SEQUENCE [LARGE SCALE GENOMIC DNA]</scope>
    <source>
        <strain evidence="3 4">LKC17W</strain>
    </source>
</reference>
<comment type="caution">
    <text evidence="3">The sequence shown here is derived from an EMBL/GenBank/DDBJ whole genome shotgun (WGS) entry which is preliminary data.</text>
</comment>
<protein>
    <submittedName>
        <fullName evidence="3">YciI family protein</fullName>
    </submittedName>
</protein>
<dbReference type="SUPFAM" id="SSF54909">
    <property type="entry name" value="Dimeric alpha+beta barrel"/>
    <property type="match status" value="1"/>
</dbReference>
<accession>A0ABW7FGD0</accession>
<dbReference type="InterPro" id="IPR011008">
    <property type="entry name" value="Dimeric_a/b-barrel"/>
</dbReference>
<dbReference type="Gene3D" id="3.30.70.1060">
    <property type="entry name" value="Dimeric alpha+beta barrel"/>
    <property type="match status" value="1"/>
</dbReference>
<gene>
    <name evidence="3" type="ORF">ACG0Z3_06330</name>
</gene>
<dbReference type="Proteomes" id="UP001606301">
    <property type="component" value="Unassembled WGS sequence"/>
</dbReference>
<name>A0ABW7FGD0_9BURK</name>
<sequence length="114" mass="12504">MAEHDFAVLTANAHEDWTLFAVRFHDKPGAGELRQQLLQAHLEWVAAQRSMLRVAGSLRTSSDATPVGALWVVRAPDKAAVEALIATDPFTTGGLRAGWDIFHWSKALPEPVSF</sequence>
<proteinExistence type="inferred from homology"/>
<keyword evidence="4" id="KW-1185">Reference proteome</keyword>
<organism evidence="3 4">
    <name type="scientific">Pelomonas margarita</name>
    <dbReference type="NCBI Taxonomy" id="3299031"/>
    <lineage>
        <taxon>Bacteria</taxon>
        <taxon>Pseudomonadati</taxon>
        <taxon>Pseudomonadota</taxon>
        <taxon>Betaproteobacteria</taxon>
        <taxon>Burkholderiales</taxon>
        <taxon>Sphaerotilaceae</taxon>
        <taxon>Roseateles</taxon>
    </lineage>
</organism>
<evidence type="ECO:0000256" key="1">
    <source>
        <dbReference type="ARBA" id="ARBA00007689"/>
    </source>
</evidence>
<evidence type="ECO:0000313" key="4">
    <source>
        <dbReference type="Proteomes" id="UP001606301"/>
    </source>
</evidence>